<dbReference type="Gene3D" id="3.30.63.10">
    <property type="entry name" value="Guanylate Kinase phosphate binding domain"/>
    <property type="match status" value="1"/>
</dbReference>
<dbReference type="Gene3D" id="3.40.50.300">
    <property type="entry name" value="P-loop containing nucleotide triphosphate hydrolases"/>
    <property type="match status" value="1"/>
</dbReference>
<comment type="similarity">
    <text evidence="1 9">Belongs to the guanylate kinase family.</text>
</comment>
<dbReference type="InterPro" id="IPR008145">
    <property type="entry name" value="GK/Ca_channel_bsu"/>
</dbReference>
<dbReference type="CDD" id="cd00071">
    <property type="entry name" value="GMPK"/>
    <property type="match status" value="1"/>
</dbReference>
<sequence length="181" mass="20714">MKGRLFIISAPSGAGKSTLCNKLRAHYPDIQYSISYTTRPPRNNECNGVDYNFISCDDFKKGIQDNQWAEWACVHDNYYGTSRELIESYLDTGKDVLLEIDVQGMQQIVDKFPDAITIFIKPPSLEVLKSRLERRGTDAPDVIEKRLLNAKKELSYDHLYQHHIVNDNLKTAAQKLISLFS</sequence>
<accession>A0A1V1PFT4</accession>
<keyword evidence="4 9" id="KW-0808">Transferase</keyword>
<dbReference type="EMBL" id="ATBP01000039">
    <property type="protein sequence ID" value="ETR73769.1"/>
    <property type="molecule type" value="Genomic_DNA"/>
</dbReference>
<evidence type="ECO:0000256" key="8">
    <source>
        <dbReference type="ARBA" id="ARBA00030128"/>
    </source>
</evidence>
<dbReference type="FunFam" id="3.30.63.10:FF:000002">
    <property type="entry name" value="Guanylate kinase 1"/>
    <property type="match status" value="1"/>
</dbReference>
<keyword evidence="7 9" id="KW-0067">ATP-binding</keyword>
<dbReference type="AlphaFoldDB" id="A0A1V1PFT4"/>
<name>A0A1V1PFT4_9BACT</name>
<dbReference type="PROSITE" id="PS00856">
    <property type="entry name" value="GUANYLATE_KINASE_1"/>
    <property type="match status" value="1"/>
</dbReference>
<evidence type="ECO:0000259" key="10">
    <source>
        <dbReference type="PROSITE" id="PS50052"/>
    </source>
</evidence>
<dbReference type="Pfam" id="PF00625">
    <property type="entry name" value="Guanylate_kin"/>
    <property type="match status" value="1"/>
</dbReference>
<comment type="function">
    <text evidence="9">Essential for recycling GMP and indirectly, cGMP.</text>
</comment>
<organism evidence="11 12">
    <name type="scientific">Candidatus Magnetoglobus multicellularis str. Araruama</name>
    <dbReference type="NCBI Taxonomy" id="890399"/>
    <lineage>
        <taxon>Bacteria</taxon>
        <taxon>Pseudomonadati</taxon>
        <taxon>Thermodesulfobacteriota</taxon>
        <taxon>Desulfobacteria</taxon>
        <taxon>Desulfobacterales</taxon>
        <taxon>Desulfobacteraceae</taxon>
        <taxon>Candidatus Magnetoglobus</taxon>
    </lineage>
</organism>
<keyword evidence="5 9" id="KW-0547">Nucleotide-binding</keyword>
<evidence type="ECO:0000313" key="11">
    <source>
        <dbReference type="EMBL" id="ETR73769.1"/>
    </source>
</evidence>
<proteinExistence type="inferred from homology"/>
<evidence type="ECO:0000313" key="12">
    <source>
        <dbReference type="Proteomes" id="UP000189670"/>
    </source>
</evidence>
<dbReference type="InterPro" id="IPR017665">
    <property type="entry name" value="Guanylate_kinase"/>
</dbReference>
<dbReference type="SUPFAM" id="SSF52540">
    <property type="entry name" value="P-loop containing nucleoside triphosphate hydrolases"/>
    <property type="match status" value="1"/>
</dbReference>
<feature type="domain" description="Guanylate kinase-like" evidence="10">
    <location>
        <begin position="3"/>
        <end position="181"/>
    </location>
</feature>
<dbReference type="InterPro" id="IPR027417">
    <property type="entry name" value="P-loop_NTPase"/>
</dbReference>
<dbReference type="HAMAP" id="MF_00328">
    <property type="entry name" value="Guanylate_kinase"/>
    <property type="match status" value="1"/>
</dbReference>
<dbReference type="PROSITE" id="PS50052">
    <property type="entry name" value="GUANYLATE_KINASE_2"/>
    <property type="match status" value="1"/>
</dbReference>
<evidence type="ECO:0000256" key="5">
    <source>
        <dbReference type="ARBA" id="ARBA00022741"/>
    </source>
</evidence>
<comment type="caution">
    <text evidence="11">The sequence shown here is derived from an EMBL/GenBank/DDBJ whole genome shotgun (WGS) entry which is preliminary data.</text>
</comment>
<evidence type="ECO:0000256" key="1">
    <source>
        <dbReference type="ARBA" id="ARBA00005790"/>
    </source>
</evidence>
<dbReference type="InterPro" id="IPR020590">
    <property type="entry name" value="Guanylate_kinase_CS"/>
</dbReference>
<evidence type="ECO:0000256" key="6">
    <source>
        <dbReference type="ARBA" id="ARBA00022777"/>
    </source>
</evidence>
<evidence type="ECO:0000256" key="2">
    <source>
        <dbReference type="ARBA" id="ARBA00012961"/>
    </source>
</evidence>
<comment type="subcellular location">
    <subcellularLocation>
        <location evidence="9">Cytoplasm</location>
    </subcellularLocation>
</comment>
<comment type="catalytic activity">
    <reaction evidence="9">
        <text>GMP + ATP = GDP + ADP</text>
        <dbReference type="Rhea" id="RHEA:20780"/>
        <dbReference type="ChEBI" id="CHEBI:30616"/>
        <dbReference type="ChEBI" id="CHEBI:58115"/>
        <dbReference type="ChEBI" id="CHEBI:58189"/>
        <dbReference type="ChEBI" id="CHEBI:456216"/>
        <dbReference type="EC" id="2.7.4.8"/>
    </reaction>
</comment>
<evidence type="ECO:0000256" key="7">
    <source>
        <dbReference type="ARBA" id="ARBA00022840"/>
    </source>
</evidence>
<evidence type="ECO:0000256" key="3">
    <source>
        <dbReference type="ARBA" id="ARBA00016296"/>
    </source>
</evidence>
<keyword evidence="6 9" id="KW-0418">Kinase</keyword>
<dbReference type="GO" id="GO:0005829">
    <property type="term" value="C:cytosol"/>
    <property type="evidence" value="ECO:0007669"/>
    <property type="project" value="TreeGrafter"/>
</dbReference>
<protein>
    <recommendedName>
        <fullName evidence="3 9">Guanylate kinase</fullName>
        <ecNumber evidence="2 9">2.7.4.8</ecNumber>
    </recommendedName>
    <alternativeName>
        <fullName evidence="8 9">GMP kinase</fullName>
    </alternativeName>
</protein>
<feature type="binding site" evidence="9">
    <location>
        <begin position="10"/>
        <end position="17"/>
    </location>
    <ligand>
        <name>ATP</name>
        <dbReference type="ChEBI" id="CHEBI:30616"/>
    </ligand>
</feature>
<dbReference type="PANTHER" id="PTHR23117">
    <property type="entry name" value="GUANYLATE KINASE-RELATED"/>
    <property type="match status" value="1"/>
</dbReference>
<evidence type="ECO:0000256" key="9">
    <source>
        <dbReference type="HAMAP-Rule" id="MF_00328"/>
    </source>
</evidence>
<dbReference type="GO" id="GO:0005524">
    <property type="term" value="F:ATP binding"/>
    <property type="evidence" value="ECO:0007669"/>
    <property type="project" value="UniProtKB-UniRule"/>
</dbReference>
<dbReference type="InterPro" id="IPR008144">
    <property type="entry name" value="Guanylate_kin-like_dom"/>
</dbReference>
<evidence type="ECO:0000256" key="4">
    <source>
        <dbReference type="ARBA" id="ARBA00022679"/>
    </source>
</evidence>
<keyword evidence="9" id="KW-0963">Cytoplasm</keyword>
<dbReference type="PANTHER" id="PTHR23117:SF13">
    <property type="entry name" value="GUANYLATE KINASE"/>
    <property type="match status" value="1"/>
</dbReference>
<dbReference type="EC" id="2.7.4.8" evidence="2 9"/>
<dbReference type="Proteomes" id="UP000189670">
    <property type="component" value="Unassembled WGS sequence"/>
</dbReference>
<gene>
    <name evidence="9" type="primary">gmk</name>
    <name evidence="11" type="ORF">OMM_00703</name>
</gene>
<reference evidence="12" key="1">
    <citation type="submission" date="2012-11" db="EMBL/GenBank/DDBJ databases">
        <authorList>
            <person name="Lucero-Rivera Y.E."/>
            <person name="Tovar-Ramirez D."/>
        </authorList>
    </citation>
    <scope>NUCLEOTIDE SEQUENCE [LARGE SCALE GENOMIC DNA]</scope>
    <source>
        <strain evidence="12">Araruama</strain>
    </source>
</reference>
<dbReference type="NCBIfam" id="TIGR03263">
    <property type="entry name" value="guanyl_kin"/>
    <property type="match status" value="1"/>
</dbReference>
<dbReference type="GO" id="GO:0004385">
    <property type="term" value="F:GMP kinase activity"/>
    <property type="evidence" value="ECO:0007669"/>
    <property type="project" value="UniProtKB-UniRule"/>
</dbReference>
<dbReference type="SMART" id="SM00072">
    <property type="entry name" value="GuKc"/>
    <property type="match status" value="1"/>
</dbReference>